<gene>
    <name evidence="2" type="ORF">THAOC_17432</name>
</gene>
<dbReference type="Proteomes" id="UP000266841">
    <property type="component" value="Unassembled WGS sequence"/>
</dbReference>
<evidence type="ECO:0000313" key="2">
    <source>
        <dbReference type="EMBL" id="EJK61983.1"/>
    </source>
</evidence>
<feature type="compositionally biased region" description="Polar residues" evidence="1">
    <location>
        <begin position="604"/>
        <end position="617"/>
    </location>
</feature>
<dbReference type="OrthoDB" id="193843at2759"/>
<feature type="region of interest" description="Disordered" evidence="1">
    <location>
        <begin position="36"/>
        <end position="56"/>
    </location>
</feature>
<name>K0S761_THAOC</name>
<feature type="region of interest" description="Disordered" evidence="1">
    <location>
        <begin position="486"/>
        <end position="514"/>
    </location>
</feature>
<dbReference type="EMBL" id="AGNL01019229">
    <property type="protein sequence ID" value="EJK61983.1"/>
    <property type="molecule type" value="Genomic_DNA"/>
</dbReference>
<reference evidence="2 3" key="1">
    <citation type="journal article" date="2012" name="Genome Biol.">
        <title>Genome and low-iron response of an oceanic diatom adapted to chronic iron limitation.</title>
        <authorList>
            <person name="Lommer M."/>
            <person name="Specht M."/>
            <person name="Roy A.S."/>
            <person name="Kraemer L."/>
            <person name="Andreson R."/>
            <person name="Gutowska M.A."/>
            <person name="Wolf J."/>
            <person name="Bergner S.V."/>
            <person name="Schilhabel M.B."/>
            <person name="Klostermeier U.C."/>
            <person name="Beiko R.G."/>
            <person name="Rosenstiel P."/>
            <person name="Hippler M."/>
            <person name="Laroche J."/>
        </authorList>
    </citation>
    <scope>NUCLEOTIDE SEQUENCE [LARGE SCALE GENOMIC DNA]</scope>
    <source>
        <strain evidence="2 3">CCMP1005</strain>
    </source>
</reference>
<comment type="caution">
    <text evidence="2">The sequence shown here is derived from an EMBL/GenBank/DDBJ whole genome shotgun (WGS) entry which is preliminary data.</text>
</comment>
<keyword evidence="3" id="KW-1185">Reference proteome</keyword>
<evidence type="ECO:0000313" key="3">
    <source>
        <dbReference type="Proteomes" id="UP000266841"/>
    </source>
</evidence>
<sequence>MAMDSMDSSLLQFNSQDGEGSTAVAHIKAIRRPQVPELASTCSGSRSPDSQDSRYHQKNELTEINVSQLDTINQSTSWRGRRIDLKISTSANEALPDYSTPLVNNSSNYHPSAPLVNMVGNNYPSTRERQASGLAEGRANSNDGNAVSITPLYQIPYVHGGYAAAAPLFVNDPKFARILKRLLPGAFADLSSLLQICTDREFRAKHVAADAVERLEDPAGRPPMPDRMPSYSPTEHGLPASFNTRGIKLSDPVKIMKWSENNPVVSAFGIWHSDSGRRTLSYSQQVVSHDSCSVVDDDRYSSIPSTVLGNSSVVTASYSRGNPNARPKRRKQPLPDESESEEVPIYSKPALEWDVFLDPSLVRQVDAAMTVVDNLDLKLRKARIKRERRGEAEYDDDDAAAFDLMQAHTAAQVEVDRLVSQLMRRLVVAHGSLRQLMLEAMGYGVQYNFNTVVKGSRDAPRSPNRIQATTRIGGLELSRSMLHDVPLTDEEEEQRDFESLIQGPSDRKQSKSKLGSRGMFMENWLSIFAKTLSLLDERENVDDQDRSVCSGSVKRIEVNSRPADIGQSRGLSGFLDRLFLRRDTSEQGRDPIIAPSQCAFSPIDENNSQANESEQLSKSDMFLPATPTSSLGNFCGVSLCLGSADANASKTVFPMNPHASHKIAKDIERIQDAIGEPLRLVLDLKSRRVPPRVWSRLIDNLRSRGLLVDGIGSFDVDELRSIAKGCSYRLTPILFFHSVGDLQRSCHANEVKQGDTVYFNAGSLMWKRATIAEVAQNGCCGTSDMTVDEDDEDSPVSRKVSKTKYCFQPYAYPRSSLSDWEKERCKATIEDYKCHFNLKIGVYVQEFSVSADALDAIVNFVNKHSRVYDLGLAFGGVNGMACEQINGDGYWNQRYIGRTYDMKARPAKEMIPLRPEDHHLVQKTLQTGAWGQLAADVYDVSDDLRGAITVVQQAEGCQDTTF</sequence>
<organism evidence="2 3">
    <name type="scientific">Thalassiosira oceanica</name>
    <name type="common">Marine diatom</name>
    <dbReference type="NCBI Taxonomy" id="159749"/>
    <lineage>
        <taxon>Eukaryota</taxon>
        <taxon>Sar</taxon>
        <taxon>Stramenopiles</taxon>
        <taxon>Ochrophyta</taxon>
        <taxon>Bacillariophyta</taxon>
        <taxon>Coscinodiscophyceae</taxon>
        <taxon>Thalassiosirophycidae</taxon>
        <taxon>Thalassiosirales</taxon>
        <taxon>Thalassiosiraceae</taxon>
        <taxon>Thalassiosira</taxon>
    </lineage>
</organism>
<feature type="region of interest" description="Disordered" evidence="1">
    <location>
        <begin position="314"/>
        <end position="343"/>
    </location>
</feature>
<proteinExistence type="predicted"/>
<dbReference type="OMA" id="PYAYPRS"/>
<protein>
    <submittedName>
        <fullName evidence="2">Uncharacterized protein</fullName>
    </submittedName>
</protein>
<evidence type="ECO:0000256" key="1">
    <source>
        <dbReference type="SAM" id="MobiDB-lite"/>
    </source>
</evidence>
<feature type="region of interest" description="Disordered" evidence="1">
    <location>
        <begin position="586"/>
        <end position="617"/>
    </location>
</feature>
<dbReference type="AlphaFoldDB" id="K0S761"/>
<dbReference type="eggNOG" id="ENOG502S5B1">
    <property type="taxonomic scope" value="Eukaryota"/>
</dbReference>
<accession>K0S761</accession>